<reference evidence="1 2" key="1">
    <citation type="journal article" date="2024" name="G3 (Bethesda)">
        <title>Genome assembly of Hibiscus sabdariffa L. provides insights into metabolisms of medicinal natural products.</title>
        <authorList>
            <person name="Kim T."/>
        </authorList>
    </citation>
    <scope>NUCLEOTIDE SEQUENCE [LARGE SCALE GENOMIC DNA]</scope>
    <source>
        <strain evidence="1">TK-2024</strain>
        <tissue evidence="1">Old leaves</tissue>
    </source>
</reference>
<accession>A0ABR2SKQ7</accession>
<dbReference type="EMBL" id="JBBPBN010000013">
    <property type="protein sequence ID" value="KAK9025846.1"/>
    <property type="molecule type" value="Genomic_DNA"/>
</dbReference>
<keyword evidence="2" id="KW-1185">Reference proteome</keyword>
<comment type="caution">
    <text evidence="1">The sequence shown here is derived from an EMBL/GenBank/DDBJ whole genome shotgun (WGS) entry which is preliminary data.</text>
</comment>
<protein>
    <submittedName>
        <fullName evidence="1">Uncharacterized protein</fullName>
    </submittedName>
</protein>
<gene>
    <name evidence="1" type="ORF">V6N11_038701</name>
</gene>
<name>A0ABR2SKQ7_9ROSI</name>
<evidence type="ECO:0000313" key="2">
    <source>
        <dbReference type="Proteomes" id="UP001396334"/>
    </source>
</evidence>
<evidence type="ECO:0000313" key="1">
    <source>
        <dbReference type="EMBL" id="KAK9025846.1"/>
    </source>
</evidence>
<sequence length="109" mass="12225">MSDSTRDCRFANEYLGTRSTSLKVTNVLHGKRTLGKVEKSEMFNPTPKYCTYHPVNAGVIDPSHEFQTELLDISGITEKQNYFDKAQKSINGGDFMPLGHGCKLIQIKV</sequence>
<organism evidence="1 2">
    <name type="scientific">Hibiscus sabdariffa</name>
    <name type="common">roselle</name>
    <dbReference type="NCBI Taxonomy" id="183260"/>
    <lineage>
        <taxon>Eukaryota</taxon>
        <taxon>Viridiplantae</taxon>
        <taxon>Streptophyta</taxon>
        <taxon>Embryophyta</taxon>
        <taxon>Tracheophyta</taxon>
        <taxon>Spermatophyta</taxon>
        <taxon>Magnoliopsida</taxon>
        <taxon>eudicotyledons</taxon>
        <taxon>Gunneridae</taxon>
        <taxon>Pentapetalae</taxon>
        <taxon>rosids</taxon>
        <taxon>malvids</taxon>
        <taxon>Malvales</taxon>
        <taxon>Malvaceae</taxon>
        <taxon>Malvoideae</taxon>
        <taxon>Hibiscus</taxon>
    </lineage>
</organism>
<proteinExistence type="predicted"/>
<dbReference type="Proteomes" id="UP001396334">
    <property type="component" value="Unassembled WGS sequence"/>
</dbReference>